<dbReference type="GO" id="GO:0000981">
    <property type="term" value="F:DNA-binding transcription factor activity, RNA polymerase II-specific"/>
    <property type="evidence" value="ECO:0007669"/>
    <property type="project" value="TreeGrafter"/>
</dbReference>
<dbReference type="InterPro" id="IPR004865">
    <property type="entry name" value="HSR_dom"/>
</dbReference>
<comment type="caution">
    <text evidence="4">The sequence shown here is derived from an EMBL/GenBank/DDBJ whole genome shotgun (WGS) entry which is preliminary data.</text>
</comment>
<proteinExistence type="predicted"/>
<feature type="region of interest" description="Disordered" evidence="2">
    <location>
        <begin position="127"/>
        <end position="158"/>
    </location>
</feature>
<dbReference type="GO" id="GO:0003677">
    <property type="term" value="F:DNA binding"/>
    <property type="evidence" value="ECO:0007669"/>
    <property type="project" value="InterPro"/>
</dbReference>
<dbReference type="EMBL" id="JBBPFD010000002">
    <property type="protein sequence ID" value="KAK7939833.1"/>
    <property type="molecule type" value="Genomic_DNA"/>
</dbReference>
<dbReference type="Proteomes" id="UP001460270">
    <property type="component" value="Unassembled WGS sequence"/>
</dbReference>
<gene>
    <name evidence="4" type="ORF">WMY93_003159</name>
</gene>
<dbReference type="SUPFAM" id="SSF63763">
    <property type="entry name" value="SAND domain-like"/>
    <property type="match status" value="1"/>
</dbReference>
<reference evidence="5" key="1">
    <citation type="submission" date="2024-04" db="EMBL/GenBank/DDBJ databases">
        <title>Salinicola lusitanus LLJ914,a marine bacterium isolated from the Okinawa Trough.</title>
        <authorList>
            <person name="Li J."/>
        </authorList>
    </citation>
    <scope>NUCLEOTIDE SEQUENCE [LARGE SCALE GENOMIC DNA]</scope>
</reference>
<dbReference type="Pfam" id="PF03172">
    <property type="entry name" value="HSR"/>
    <property type="match status" value="2"/>
</dbReference>
<evidence type="ECO:0000313" key="5">
    <source>
        <dbReference type="Proteomes" id="UP001460270"/>
    </source>
</evidence>
<evidence type="ECO:0000256" key="2">
    <source>
        <dbReference type="SAM" id="MobiDB-lite"/>
    </source>
</evidence>
<dbReference type="SMART" id="SM00258">
    <property type="entry name" value="SAND"/>
    <property type="match status" value="1"/>
</dbReference>
<dbReference type="Pfam" id="PF01342">
    <property type="entry name" value="SAND"/>
    <property type="match status" value="1"/>
</dbReference>
<dbReference type="AlphaFoldDB" id="A0AAW0PVT8"/>
<evidence type="ECO:0000259" key="3">
    <source>
        <dbReference type="PROSITE" id="PS50864"/>
    </source>
</evidence>
<name>A0AAW0PVT8_9GOBI</name>
<sequence>MTDWINDIDGDELLNFLSRHKNPLSCMKNPQTFVRQLRDKLLISSDIYKTLKGSQDPETDLYDALDWITDNKKKYIHHFWKCVFEKHIMDKYPLLKKLQEKMFNRLKGNSQLGKHDVKPVVKRPVSVCDEEQPGPSSHVTQPAKPKASSSSVPKQTHSRIPVTCGGVAGLMDLNELTSRKAEQSAFWLMGSCILPLSFNFLEERREARSGKQASVLRMNLCLSTFLGRCTAEIFPAPQNSAVMYDNPLTFVRQLLDYKLITERIYEKIESSQDHEREIYKALILIENNKRAFIPRFWGCVFKKHIVDKYATLKELQEELKKTQFKVNSQLGEQNEVRPVVSVCDEEQPGSSSDMTQSVQQEASSSSVPREAHSRIPVTCGDVTGMMDVKELNLKLGRAKCIWVDGKPHTPTEFERLGGKEKSKNWKASIRYKNEPLSKYTITNNGQLRKKQRRRRTRRVL</sequence>
<feature type="compositionally biased region" description="Low complexity" evidence="2">
    <location>
        <begin position="356"/>
        <end position="367"/>
    </location>
</feature>
<dbReference type="InterPro" id="IPR010919">
    <property type="entry name" value="SAND-like_dom_sf"/>
</dbReference>
<feature type="region of interest" description="Disordered" evidence="2">
    <location>
        <begin position="344"/>
        <end position="373"/>
    </location>
</feature>
<keyword evidence="5" id="KW-1185">Reference proteome</keyword>
<dbReference type="InterPro" id="IPR043563">
    <property type="entry name" value="Sp110/Sp140/Sp140L-like"/>
</dbReference>
<keyword evidence="1" id="KW-0597">Phosphoprotein</keyword>
<dbReference type="GO" id="GO:0005634">
    <property type="term" value="C:nucleus"/>
    <property type="evidence" value="ECO:0007669"/>
    <property type="project" value="InterPro"/>
</dbReference>
<dbReference type="Gene3D" id="3.10.390.10">
    <property type="entry name" value="SAND domain-like"/>
    <property type="match status" value="1"/>
</dbReference>
<dbReference type="PANTHER" id="PTHR46386:SF11">
    <property type="entry name" value="AUTOIMMUNE REGULATOR"/>
    <property type="match status" value="1"/>
</dbReference>
<protein>
    <recommendedName>
        <fullName evidence="3">SAND domain-containing protein</fullName>
    </recommendedName>
</protein>
<dbReference type="InterPro" id="IPR000770">
    <property type="entry name" value="SAND_dom"/>
</dbReference>
<evidence type="ECO:0000313" key="4">
    <source>
        <dbReference type="EMBL" id="KAK7939833.1"/>
    </source>
</evidence>
<feature type="domain" description="SAND" evidence="3">
    <location>
        <begin position="364"/>
        <end position="448"/>
    </location>
</feature>
<feature type="compositionally biased region" description="Low complexity" evidence="2">
    <location>
        <begin position="142"/>
        <end position="151"/>
    </location>
</feature>
<dbReference type="PANTHER" id="PTHR46386">
    <property type="entry name" value="NUCLEAR BODY PROTEIN SP140"/>
    <property type="match status" value="1"/>
</dbReference>
<dbReference type="PROSITE" id="PS50864">
    <property type="entry name" value="SAND"/>
    <property type="match status" value="1"/>
</dbReference>
<organism evidence="4 5">
    <name type="scientific">Mugilogobius chulae</name>
    <name type="common">yellowstripe goby</name>
    <dbReference type="NCBI Taxonomy" id="88201"/>
    <lineage>
        <taxon>Eukaryota</taxon>
        <taxon>Metazoa</taxon>
        <taxon>Chordata</taxon>
        <taxon>Craniata</taxon>
        <taxon>Vertebrata</taxon>
        <taxon>Euteleostomi</taxon>
        <taxon>Actinopterygii</taxon>
        <taxon>Neopterygii</taxon>
        <taxon>Teleostei</taxon>
        <taxon>Neoteleostei</taxon>
        <taxon>Acanthomorphata</taxon>
        <taxon>Gobiaria</taxon>
        <taxon>Gobiiformes</taxon>
        <taxon>Gobioidei</taxon>
        <taxon>Gobiidae</taxon>
        <taxon>Gobionellinae</taxon>
        <taxon>Mugilogobius</taxon>
    </lineage>
</organism>
<evidence type="ECO:0000256" key="1">
    <source>
        <dbReference type="ARBA" id="ARBA00022553"/>
    </source>
</evidence>
<accession>A0AAW0PVT8</accession>